<protein>
    <submittedName>
        <fullName evidence="1">Methyltransferase type 11</fullName>
    </submittedName>
</protein>
<dbReference type="RefSeq" id="WP_013632696.1">
    <property type="nucleotide sequence ID" value="NC_015177.1"/>
</dbReference>
<dbReference type="STRING" id="762903.Pedsa_1648"/>
<dbReference type="GO" id="GO:0008168">
    <property type="term" value="F:methyltransferase activity"/>
    <property type="evidence" value="ECO:0007669"/>
    <property type="project" value="UniProtKB-KW"/>
</dbReference>
<dbReference type="GO" id="GO:0032259">
    <property type="term" value="P:methylation"/>
    <property type="evidence" value="ECO:0007669"/>
    <property type="project" value="UniProtKB-KW"/>
</dbReference>
<reference evidence="2" key="2">
    <citation type="submission" date="2011-02" db="EMBL/GenBank/DDBJ databases">
        <title>The complete genome of Pedobacter saltans DSM 12145.</title>
        <authorList>
            <consortium name="US DOE Joint Genome Institute (JGI-PGF)"/>
            <person name="Lucas S."/>
            <person name="Copeland A."/>
            <person name="Lapidus A."/>
            <person name="Bruce D."/>
            <person name="Goodwin L."/>
            <person name="Pitluck S."/>
            <person name="Kyrpides N."/>
            <person name="Mavromatis K."/>
            <person name="Pagani I."/>
            <person name="Ivanova N."/>
            <person name="Ovchinnikova G."/>
            <person name="Lu M."/>
            <person name="Detter J.C."/>
            <person name="Han C."/>
            <person name="Land M."/>
            <person name="Hauser L."/>
            <person name="Markowitz V."/>
            <person name="Cheng J.-F."/>
            <person name="Hugenholtz P."/>
            <person name="Woyke T."/>
            <person name="Wu D."/>
            <person name="Tindall B."/>
            <person name="Pomrenke H.G."/>
            <person name="Brambilla E."/>
            <person name="Klenk H.-P."/>
            <person name="Eisen J.A."/>
        </authorList>
    </citation>
    <scope>NUCLEOTIDE SEQUENCE [LARGE SCALE GENOMIC DNA]</scope>
    <source>
        <strain evidence="2">ATCC 51119 / DSM 12145 / JCM 21818 / LMG 10337 / NBRC 100064 / NCIMB 13643</strain>
    </source>
</reference>
<gene>
    <name evidence="1" type="ordered locus">Pedsa_1648</name>
</gene>
<dbReference type="KEGG" id="psn:Pedsa_1648"/>
<dbReference type="HOGENOM" id="CLU_134973_7_0_10"/>
<keyword evidence="1" id="KW-0808">Transferase</keyword>
<evidence type="ECO:0000313" key="1">
    <source>
        <dbReference type="EMBL" id="ADY52205.1"/>
    </source>
</evidence>
<accession>F0S6U5</accession>
<evidence type="ECO:0000313" key="2">
    <source>
        <dbReference type="Proteomes" id="UP000000310"/>
    </source>
</evidence>
<dbReference type="AlphaFoldDB" id="F0S6U5"/>
<keyword evidence="2" id="KW-1185">Reference proteome</keyword>
<name>F0S6U5_PSESL</name>
<dbReference type="OrthoDB" id="1036397at2"/>
<organism evidence="1 2">
    <name type="scientific">Pseudopedobacter saltans (strain ATCC 51119 / DSM 12145 / JCM 21818 / CCUG 39354 / LMG 10337 / NBRC 100064 / NCIMB 13643)</name>
    <name type="common">Pedobacter saltans</name>
    <dbReference type="NCBI Taxonomy" id="762903"/>
    <lineage>
        <taxon>Bacteria</taxon>
        <taxon>Pseudomonadati</taxon>
        <taxon>Bacteroidota</taxon>
        <taxon>Sphingobacteriia</taxon>
        <taxon>Sphingobacteriales</taxon>
        <taxon>Sphingobacteriaceae</taxon>
        <taxon>Pseudopedobacter</taxon>
    </lineage>
</organism>
<dbReference type="Proteomes" id="UP000000310">
    <property type="component" value="Chromosome"/>
</dbReference>
<sequence length="74" mass="8808">MKTVEIFKTDVRDEKNACKIIKFLLAKYNNVYKINFDLEDEDNILRVEANRTEIKIRDIIQTVVGLGYRCERIK</sequence>
<reference evidence="1 2" key="1">
    <citation type="journal article" date="2011" name="Stand. Genomic Sci.">
        <title>Complete genome sequence of the gliding, heparinolytic Pedobacter saltans type strain (113).</title>
        <authorList>
            <person name="Liolios K."/>
            <person name="Sikorski J."/>
            <person name="Lu M."/>
            <person name="Nolan M."/>
            <person name="Lapidus A."/>
            <person name="Lucas S."/>
            <person name="Hammon N."/>
            <person name="Deshpande S."/>
            <person name="Cheng J.F."/>
            <person name="Tapia R."/>
            <person name="Han C."/>
            <person name="Goodwin L."/>
            <person name="Pitluck S."/>
            <person name="Huntemann M."/>
            <person name="Ivanova N."/>
            <person name="Pagani I."/>
            <person name="Mavromatis K."/>
            <person name="Ovchinikova G."/>
            <person name="Pati A."/>
            <person name="Chen A."/>
            <person name="Palaniappan K."/>
            <person name="Land M."/>
            <person name="Hauser L."/>
            <person name="Brambilla E.M."/>
            <person name="Kotsyurbenko O."/>
            <person name="Rohde M."/>
            <person name="Tindall B.J."/>
            <person name="Abt B."/>
            <person name="Goker M."/>
            <person name="Detter J.C."/>
            <person name="Woyke T."/>
            <person name="Bristow J."/>
            <person name="Eisen J.A."/>
            <person name="Markowitz V."/>
            <person name="Hugenholtz P."/>
            <person name="Klenk H.P."/>
            <person name="Kyrpides N.C."/>
        </authorList>
    </citation>
    <scope>NUCLEOTIDE SEQUENCE [LARGE SCALE GENOMIC DNA]</scope>
    <source>
        <strain evidence="2">ATCC 51119 / DSM 12145 / JCM 21818 / LMG 10337 / NBRC 100064 / NCIMB 13643</strain>
    </source>
</reference>
<proteinExistence type="predicted"/>
<keyword evidence="1" id="KW-0489">Methyltransferase</keyword>
<dbReference type="EMBL" id="CP002545">
    <property type="protein sequence ID" value="ADY52205.1"/>
    <property type="molecule type" value="Genomic_DNA"/>
</dbReference>